<dbReference type="AlphaFoldDB" id="A0A5P1EK24"/>
<dbReference type="FunFam" id="1.25.40.10:FF:000031">
    <property type="entry name" value="Pentatricopeptide repeat-containing protein mitochondrial"/>
    <property type="match status" value="1"/>
</dbReference>
<dbReference type="Pfam" id="PF14432">
    <property type="entry name" value="DYW_deaminase"/>
    <property type="match status" value="1"/>
</dbReference>
<dbReference type="Pfam" id="PF20431">
    <property type="entry name" value="E_motif"/>
    <property type="match status" value="1"/>
</dbReference>
<dbReference type="InterPro" id="IPR011990">
    <property type="entry name" value="TPR-like_helical_dom_sf"/>
</dbReference>
<reference evidence="5" key="1">
    <citation type="journal article" date="2017" name="Nat. Commun.">
        <title>The asparagus genome sheds light on the origin and evolution of a young Y chromosome.</title>
        <authorList>
            <person name="Harkess A."/>
            <person name="Zhou J."/>
            <person name="Xu C."/>
            <person name="Bowers J.E."/>
            <person name="Van der Hulst R."/>
            <person name="Ayyampalayam S."/>
            <person name="Mercati F."/>
            <person name="Riccardi P."/>
            <person name="McKain M.R."/>
            <person name="Kakrana A."/>
            <person name="Tang H."/>
            <person name="Ray J."/>
            <person name="Groenendijk J."/>
            <person name="Arikit S."/>
            <person name="Mathioni S.M."/>
            <person name="Nakano M."/>
            <person name="Shan H."/>
            <person name="Telgmann-Rauber A."/>
            <person name="Kanno A."/>
            <person name="Yue Z."/>
            <person name="Chen H."/>
            <person name="Li W."/>
            <person name="Chen Y."/>
            <person name="Xu X."/>
            <person name="Zhang Y."/>
            <person name="Luo S."/>
            <person name="Chen H."/>
            <person name="Gao J."/>
            <person name="Mao Z."/>
            <person name="Pires J.C."/>
            <person name="Luo M."/>
            <person name="Kudrna D."/>
            <person name="Wing R.A."/>
            <person name="Meyers B.C."/>
            <person name="Yi K."/>
            <person name="Kong H."/>
            <person name="Lavrijsen P."/>
            <person name="Sunseri F."/>
            <person name="Falavigna A."/>
            <person name="Ye Y."/>
            <person name="Leebens-Mack J.H."/>
            <person name="Chen G."/>
        </authorList>
    </citation>
    <scope>NUCLEOTIDE SEQUENCE [LARGE SCALE GENOMIC DNA]</scope>
    <source>
        <strain evidence="5">cv. DH0086</strain>
    </source>
</reference>
<feature type="domain" description="DYW" evidence="3">
    <location>
        <begin position="290"/>
        <end position="382"/>
    </location>
</feature>
<dbReference type="GO" id="GO:0009451">
    <property type="term" value="P:RNA modification"/>
    <property type="evidence" value="ECO:0007669"/>
    <property type="project" value="InterPro"/>
</dbReference>
<dbReference type="PANTHER" id="PTHR47926">
    <property type="entry name" value="PENTATRICOPEPTIDE REPEAT-CONTAINING PROTEIN"/>
    <property type="match status" value="1"/>
</dbReference>
<dbReference type="InterPro" id="IPR046960">
    <property type="entry name" value="PPR_At4g14850-like_plant"/>
</dbReference>
<dbReference type="InterPro" id="IPR046848">
    <property type="entry name" value="E_motif"/>
</dbReference>
<evidence type="ECO:0000256" key="2">
    <source>
        <dbReference type="PROSITE-ProRule" id="PRU00708"/>
    </source>
</evidence>
<organism evidence="4 5">
    <name type="scientific">Asparagus officinalis</name>
    <name type="common">Garden asparagus</name>
    <dbReference type="NCBI Taxonomy" id="4686"/>
    <lineage>
        <taxon>Eukaryota</taxon>
        <taxon>Viridiplantae</taxon>
        <taxon>Streptophyta</taxon>
        <taxon>Embryophyta</taxon>
        <taxon>Tracheophyta</taxon>
        <taxon>Spermatophyta</taxon>
        <taxon>Magnoliopsida</taxon>
        <taxon>Liliopsida</taxon>
        <taxon>Asparagales</taxon>
        <taxon>Asparagaceae</taxon>
        <taxon>Asparagoideae</taxon>
        <taxon>Asparagus</taxon>
    </lineage>
</organism>
<dbReference type="InterPro" id="IPR002885">
    <property type="entry name" value="PPR_rpt"/>
</dbReference>
<keyword evidence="1" id="KW-0677">Repeat</keyword>
<dbReference type="NCBIfam" id="TIGR00756">
    <property type="entry name" value="PPR"/>
    <property type="match status" value="1"/>
</dbReference>
<evidence type="ECO:0000259" key="3">
    <source>
        <dbReference type="Pfam" id="PF14432"/>
    </source>
</evidence>
<protein>
    <recommendedName>
        <fullName evidence="3">DYW domain-containing protein</fullName>
    </recommendedName>
</protein>
<evidence type="ECO:0000256" key="1">
    <source>
        <dbReference type="ARBA" id="ARBA00022737"/>
    </source>
</evidence>
<name>A0A5P1EK24_ASPOF</name>
<sequence length="382" mass="43018">MLVGGVEPNESVFVNVISACAYLGALEQGRWIESYLRRKGVRIGVRIGTALIDMYLTCGCVERAFGIFDGLKEKNVMAWSAMIAGLAVNGRGREALRLFAEMENDRVLPNEVTFIGVLNACSHCRLVDEGLKHFKSMSNVYGLKPNVRHYCCLVDLYGRSGMLDRAQEVIKEMPMKPNSAVWGALLNSCRIHGNTLLGEKIGKELLELEPNNSGRYMLLSNIYAANGKWEEVVTLRRMMKENGVDKTPGSSVIELEGSVHEFIAGDNFHPDRREVYRMVDRMMVELKSAGYKPETDQILLDMDEEEKETALCHHSEKLAIAFGLIKSDPATTIRITKNLRICNDCHAAMKLISKIYDREIVVRDRSRFHHFRGASCSCGDFW</sequence>
<gene>
    <name evidence="4" type="ORF">A4U43_C07F38020</name>
</gene>
<accession>A0A5P1EK24</accession>
<dbReference type="Pfam" id="PF12854">
    <property type="entry name" value="PPR_1"/>
    <property type="match status" value="1"/>
</dbReference>
<dbReference type="GO" id="GO:0008270">
    <property type="term" value="F:zinc ion binding"/>
    <property type="evidence" value="ECO:0007669"/>
    <property type="project" value="InterPro"/>
</dbReference>
<proteinExistence type="predicted"/>
<keyword evidence="5" id="KW-1185">Reference proteome</keyword>
<dbReference type="Proteomes" id="UP000243459">
    <property type="component" value="Chromosome 7"/>
</dbReference>
<dbReference type="Gene3D" id="1.25.40.10">
    <property type="entry name" value="Tetratricopeptide repeat domain"/>
    <property type="match status" value="2"/>
</dbReference>
<dbReference type="EMBL" id="CM007387">
    <property type="protein sequence ID" value="ONK65527.1"/>
    <property type="molecule type" value="Genomic_DNA"/>
</dbReference>
<feature type="repeat" description="PPR" evidence="2">
    <location>
        <begin position="146"/>
        <end position="176"/>
    </location>
</feature>
<dbReference type="OMA" id="KQEVLCY"/>
<dbReference type="PROSITE" id="PS51375">
    <property type="entry name" value="PPR"/>
    <property type="match status" value="2"/>
</dbReference>
<dbReference type="FunFam" id="1.25.40.10:FF:000366">
    <property type="entry name" value="Pentatricopeptide (PPR) repeat-containing protein"/>
    <property type="match status" value="1"/>
</dbReference>
<evidence type="ECO:0000313" key="4">
    <source>
        <dbReference type="EMBL" id="ONK65527.1"/>
    </source>
</evidence>
<dbReference type="InterPro" id="IPR032867">
    <property type="entry name" value="DYW_dom"/>
</dbReference>
<dbReference type="PANTHER" id="PTHR47926:SF436">
    <property type="entry name" value="PENTATRICOPEPTIDE REPEAT-CONTAINING PROTEIN ELI1, CHLOROPLASTIC-LIKE ISOFORM X2"/>
    <property type="match status" value="1"/>
</dbReference>
<evidence type="ECO:0000313" key="5">
    <source>
        <dbReference type="Proteomes" id="UP000243459"/>
    </source>
</evidence>
<dbReference type="Gramene" id="ONK65527">
    <property type="protein sequence ID" value="ONK65527"/>
    <property type="gene ID" value="A4U43_C07F38020"/>
</dbReference>
<dbReference type="Pfam" id="PF13041">
    <property type="entry name" value="PPR_2"/>
    <property type="match status" value="1"/>
</dbReference>
<dbReference type="GO" id="GO:0003723">
    <property type="term" value="F:RNA binding"/>
    <property type="evidence" value="ECO:0007669"/>
    <property type="project" value="InterPro"/>
</dbReference>
<feature type="repeat" description="PPR" evidence="2">
    <location>
        <begin position="75"/>
        <end position="109"/>
    </location>
</feature>